<evidence type="ECO:0000256" key="1">
    <source>
        <dbReference type="ARBA" id="ARBA00005750"/>
    </source>
</evidence>
<evidence type="ECO:0000256" key="2">
    <source>
        <dbReference type="ARBA" id="ARBA00013064"/>
    </source>
</evidence>
<dbReference type="PANTHER" id="PTHR39181">
    <property type="entry name" value="TYROSINE-PROTEIN PHOSPHATASE YWQE"/>
    <property type="match status" value="1"/>
</dbReference>
<organism evidence="5">
    <name type="scientific">Chlorobium chlorochromatii (strain CaD3)</name>
    <dbReference type="NCBI Taxonomy" id="340177"/>
    <lineage>
        <taxon>Bacteria</taxon>
        <taxon>Pseudomonadati</taxon>
        <taxon>Chlorobiota</taxon>
        <taxon>Chlorobiia</taxon>
        <taxon>Chlorobiales</taxon>
        <taxon>Chlorobiaceae</taxon>
        <taxon>Chlorobium/Pelodictyon group</taxon>
        <taxon>Chlorobium</taxon>
    </lineage>
</organism>
<dbReference type="Gene3D" id="3.20.20.140">
    <property type="entry name" value="Metal-dependent hydrolases"/>
    <property type="match status" value="1"/>
</dbReference>
<evidence type="ECO:0000313" key="5">
    <source>
        <dbReference type="EMBL" id="ABB27923.1"/>
    </source>
</evidence>
<dbReference type="KEGG" id="cch:Cag_0650"/>
<dbReference type="PANTHER" id="PTHR39181:SF1">
    <property type="entry name" value="TYROSINE-PROTEIN PHOSPHATASE YWQE"/>
    <property type="match status" value="1"/>
</dbReference>
<protein>
    <recommendedName>
        <fullName evidence="2">protein-tyrosine-phosphatase</fullName>
        <ecNumber evidence="2">3.1.3.48</ecNumber>
    </recommendedName>
</protein>
<accession>Q3ASV2</accession>
<dbReference type="SUPFAM" id="SSF89550">
    <property type="entry name" value="PHP domain-like"/>
    <property type="match status" value="1"/>
</dbReference>
<dbReference type="EMBL" id="CP000108">
    <property type="protein sequence ID" value="ABB27923.1"/>
    <property type="molecule type" value="Genomic_DNA"/>
</dbReference>
<evidence type="ECO:0000256" key="4">
    <source>
        <dbReference type="ARBA" id="ARBA00051722"/>
    </source>
</evidence>
<dbReference type="HOGENOM" id="CLU_085966_0_0_10"/>
<dbReference type="InterPro" id="IPR016195">
    <property type="entry name" value="Pol/histidinol_Pase-like"/>
</dbReference>
<proteinExistence type="inferred from homology"/>
<comment type="similarity">
    <text evidence="1">Belongs to the metallo-dependent hydrolases superfamily. CpsB/CapC family.</text>
</comment>
<dbReference type="PIRSF" id="PIRSF016557">
    <property type="entry name" value="Caps_synth_CpsB"/>
    <property type="match status" value="1"/>
</dbReference>
<dbReference type="STRING" id="340177.Cag_0650"/>
<dbReference type="Pfam" id="PF19567">
    <property type="entry name" value="CpsB_CapC"/>
    <property type="match status" value="1"/>
</dbReference>
<evidence type="ECO:0000256" key="3">
    <source>
        <dbReference type="ARBA" id="ARBA00022801"/>
    </source>
</evidence>
<dbReference type="AlphaFoldDB" id="Q3ASV2"/>
<reference evidence="5" key="1">
    <citation type="submission" date="2005-08" db="EMBL/GenBank/DDBJ databases">
        <title>Complete sequence of Chlorobium chlorochromatii CaD3.</title>
        <authorList>
            <person name="Copeland A."/>
            <person name="Lucas S."/>
            <person name="Lapidus A."/>
            <person name="Barry K."/>
            <person name="Detter J.C."/>
            <person name="Glavina T."/>
            <person name="Hammon N."/>
            <person name="Israni S."/>
            <person name="Pitluck S."/>
            <person name="Bryant D."/>
            <person name="Schmutz J."/>
            <person name="Larimer F."/>
            <person name="Land M."/>
            <person name="Kyrpides N."/>
            <person name="Ivanova N."/>
            <person name="Richardson P."/>
        </authorList>
    </citation>
    <scope>NUCLEOTIDE SEQUENCE [LARGE SCALE GENOMIC DNA]</scope>
    <source>
        <strain evidence="5">CaD3</strain>
    </source>
</reference>
<sequence length="239" mass="27372">MQSVVKQQNITDFHCHILPSVDDGSPNIASSVEMARLLVQAGYKQVYCTSHLIKGMYEVTNSELLHTRDMLQQELNKQDIALQLLFGREYYLDEFLLDFLTEPLLFEGTNLLMVEIPNNTSADVVKNTLFAIARRGYTPMIAHPERCQLLEITTYEQKSTKGWKKWFMGGKEDSTMPEHTNSLLRYLQQLGCMFQGNLGSFKGLYGHRVKANARAFEQYGLYTHFGTDGHSPDMLRSLF</sequence>
<name>Q3ASV2_CHLCH</name>
<gene>
    <name evidence="5" type="ordered locus">Cag_0650</name>
</gene>
<dbReference type="eggNOG" id="COG4464">
    <property type="taxonomic scope" value="Bacteria"/>
</dbReference>
<dbReference type="InterPro" id="IPR016667">
    <property type="entry name" value="Caps_polysacc_synth_CpsB/CapC"/>
</dbReference>
<dbReference type="EC" id="3.1.3.48" evidence="2"/>
<dbReference type="GO" id="GO:0030145">
    <property type="term" value="F:manganese ion binding"/>
    <property type="evidence" value="ECO:0007669"/>
    <property type="project" value="InterPro"/>
</dbReference>
<dbReference type="GO" id="GO:0004725">
    <property type="term" value="F:protein tyrosine phosphatase activity"/>
    <property type="evidence" value="ECO:0007669"/>
    <property type="project" value="UniProtKB-EC"/>
</dbReference>
<comment type="catalytic activity">
    <reaction evidence="4">
        <text>O-phospho-L-tyrosyl-[protein] + H2O = L-tyrosyl-[protein] + phosphate</text>
        <dbReference type="Rhea" id="RHEA:10684"/>
        <dbReference type="Rhea" id="RHEA-COMP:10136"/>
        <dbReference type="Rhea" id="RHEA-COMP:20101"/>
        <dbReference type="ChEBI" id="CHEBI:15377"/>
        <dbReference type="ChEBI" id="CHEBI:43474"/>
        <dbReference type="ChEBI" id="CHEBI:46858"/>
        <dbReference type="ChEBI" id="CHEBI:61978"/>
        <dbReference type="EC" id="3.1.3.48"/>
    </reaction>
</comment>
<keyword evidence="3" id="KW-0378">Hydrolase</keyword>